<dbReference type="EMBL" id="KY888882">
    <property type="protein sequence ID" value="ARQ95037.1"/>
    <property type="molecule type" value="Genomic_DNA"/>
</dbReference>
<evidence type="ECO:0000313" key="2">
    <source>
        <dbReference type="Proteomes" id="UP000222741"/>
    </source>
</evidence>
<protein>
    <submittedName>
        <fullName evidence="1">Uncharacterized protein</fullName>
    </submittedName>
</protein>
<dbReference type="Proteomes" id="UP000222741">
    <property type="component" value="Segment"/>
</dbReference>
<dbReference type="Pfam" id="PF26126">
    <property type="entry name" value="Had1"/>
    <property type="match status" value="1"/>
</dbReference>
<sequence length="72" mass="8314">MIHNRDDVKAVIEELEVSDHMDVVGFLNVWSNGVKIRRYQGQDKLNYGETSKDKGYKKMVAILVEVEEEGLF</sequence>
<organism evidence="1 2">
    <name type="scientific">Bacillus phage Flapjack</name>
    <dbReference type="NCBI Taxonomy" id="1983465"/>
    <lineage>
        <taxon>Viruses</taxon>
        <taxon>Duplodnaviria</taxon>
        <taxon>Heunggongvirae</taxon>
        <taxon>Uroviricota</taxon>
        <taxon>Caudoviricetes</taxon>
        <taxon>Herelleviridae</taxon>
        <taxon>Bastillevirinae</taxon>
        <taxon>Bequatrovirus</taxon>
        <taxon>Bequatrovirus spock</taxon>
    </lineage>
</organism>
<accession>A0A1X9SGA9</accession>
<reference evidence="2" key="1">
    <citation type="submission" date="2017-04" db="EMBL/GenBank/DDBJ databases">
        <authorList>
            <person name="Abille Z."/>
            <person name="Afsharjavan R."/>
            <person name="Alms C.E."/>
            <person name="Anil A."/>
            <person name="Azuma E.A."/>
            <person name="Boateng D."/>
            <person name="Bowden K.V."/>
            <person name="Bui Q."/>
            <person name="Callaghan K.D."/>
            <person name="Canova P.N."/>
            <person name="Carter A.-G.V."/>
            <person name="Carty B."/>
            <person name="Choudhary A."/>
            <person name="Chugh K."/>
            <person name="Clark C.B."/>
            <person name="Clark J."/>
            <person name="Cortez R."/>
            <person name="Dalwadi R.M."/>
            <person name="Daou G."/>
            <person name="Das M."/>
            <person name="Dasari S."/>
            <person name="Davis E.H."/>
            <person name="Defreitas N."/>
            <person name="Demirji J."/>
            <person name="Endres C."/>
            <person name="Fakhar S."/>
            <person name="Feeley N."/>
            <person name="Flores D.C."/>
            <person name="Fowler A.R."/>
            <person name="George T."/>
            <person name="Greis H.L."/>
            <person name="Groleau D.L."/>
            <person name="Gulati J.K."/>
            <person name="Guzman W."/>
            <person name="Hallworth A.N."/>
            <person name="Hariri A."/>
            <person name="Haya V.N."/>
            <person name="Hoffman A.K."/>
            <person name="Horne B."/>
            <person name="Howard T."/>
            <person name="Iglesia A.J."/>
            <person name="Ijezie O.D."/>
            <person name="Incognito N.A."/>
            <person name="Inen J.A."/>
            <person name="Jaiswal A."/>
            <person name="Jezek R.A."/>
            <person name="Kawa A.C."/>
            <person name="Khan F."/>
            <person name="Khin A.C."/>
            <person name="Knapo J."/>
            <person name="Kong A.S."/>
            <person name="Le B.Q."/>
            <person name="Le Q.M."/>
            <person name="Le T.-H.M."/>
            <person name="Lee M."/>
            <person name="Lockwood J.L."/>
            <person name="Loto-Rojas G.S."/>
            <person name="Mantzavinos A."/>
            <person name="Martinez D.R."/>
            <person name="Meadows A.R."/>
            <person name="Mehr S."/>
            <person name="Mellon M.N."/>
            <person name="Memon S."/>
            <person name="Miller B."/>
            <person name="Min S."/>
            <person name="Mitchell L.M."/>
            <person name="Mohamed I.R."/>
            <person name="Mohammed F.O."/>
            <person name="More S."/>
            <person name="Muntaha S."/>
            <person name="Nadeem I."/>
            <person name="Ndjeumen-Njinguet A.S."/>
            <person name="Ng P."/>
            <person name="Ngu V.E."/>
            <person name="Nguyen B.N."/>
            <person name="OHern C.T."/>
            <person name="Oboh U.S."/>
            <person name="Pagano C.W."/>
            <person name="Panakal P.R."/>
            <person name="Park D.A."/>
            <person name="Parsana D."/>
            <person name="Patel P."/>
            <person name="Patel V.S."/>
            <person name="Patwardhan V.M."/>
            <person name="Pawar S.D."/>
            <person name="Payne V.R."/>
            <person name="Petricel I.M."/>
            <person name="Phillips C."/>
            <person name="Puglisi K.M."/>
            <person name="Ramaprasad G."/>
            <person name="Raza A.S."/>
            <person name="Rivera-Oven A.G."/>
            <person name="Robins E."/>
            <person name="Roeun D.C."/>
            <person name="Rostovtseva N."/>
            <person name="Sadat M."/>
            <person name="Seas A."/>
            <person name="So E.J."/>
            <person name="Sogbesan C."/>
            <person name="Strumsky L.A."/>
            <person name="Sun J.L."/>
            <person name="Sutherland H.J."/>
            <person name="Tchakounte I."/>
            <person name="Tewell J.R."/>
            <person name="Thapa D.J."/>
            <person name="Tkach Y."/>
            <person name="Tran C.D."/>
            <person name="Tran V."/>
            <person name="Vithayathil T."/>
            <person name="Vivekanandan A."/>
            <person name="Wang S.R."/>
            <person name="White E."/>
            <person name="Yang A.L."/>
            <person name="Ye D.T."/>
            <person name="Yirenkyi M."/>
            <person name="Zarb J.S."/>
            <person name="Zhang S."/>
            <person name="Zhou M.T."/>
            <person name="Cao A."/>
            <person name="Nguyen K.M."/>
            <person name="Patel K."/>
            <person name="Patel P."/>
            <person name="Pennington E."/>
            <person name="Sendze O."/>
            <person name="Zahangir S."/>
            <person name="Correa-Mendez M."/>
            <person name="Fabian M.F."/>
            <person name="Liu S."/>
            <person name="Jethmalani Y."/>
            <person name="Nunn R."/>
            <person name="Prakash A."/>
            <person name="Louise T."/>
            <person name="Russell D.A."/>
            <person name="Hatfull G.F."/>
            <person name="Erill I."/>
            <person name="Caruso S.M."/>
        </authorList>
    </citation>
    <scope>NUCLEOTIDE SEQUENCE [LARGE SCALE GENOMIC DNA]</scope>
</reference>
<evidence type="ECO:0000313" key="1">
    <source>
        <dbReference type="EMBL" id="ARQ95037.1"/>
    </source>
</evidence>
<name>A0A1X9SGA9_9CAUD</name>
<proteinExistence type="predicted"/>
<gene>
    <name evidence="1" type="ORF">FLAPJACK_126</name>
</gene>
<dbReference type="InterPro" id="IPR059053">
    <property type="entry name" value="Had1"/>
</dbReference>